<proteinExistence type="predicted"/>
<comment type="caution">
    <text evidence="1">The sequence shown here is derived from an EMBL/GenBank/DDBJ whole genome shotgun (WGS) entry which is preliminary data.</text>
</comment>
<evidence type="ECO:0000313" key="2">
    <source>
        <dbReference type="Proteomes" id="UP000179769"/>
    </source>
</evidence>
<gene>
    <name evidence="1" type="ORF">BBK14_08195</name>
</gene>
<evidence type="ECO:0000313" key="1">
    <source>
        <dbReference type="EMBL" id="OHV20217.1"/>
    </source>
</evidence>
<protein>
    <submittedName>
        <fullName evidence="1">Uncharacterized protein</fullName>
    </submittedName>
</protein>
<reference evidence="2" key="1">
    <citation type="submission" date="2016-07" db="EMBL/GenBank/DDBJ databases">
        <title>Frankia sp. NRRL B-16219 Genome sequencing.</title>
        <authorList>
            <person name="Ghodhbane-Gtari F."/>
            <person name="Swanson E."/>
            <person name="Gueddou A."/>
            <person name="Louati M."/>
            <person name="Nouioui I."/>
            <person name="Hezbri K."/>
            <person name="Abebe-Akele F."/>
            <person name="Simpson S."/>
            <person name="Morris K."/>
            <person name="Thomas K."/>
            <person name="Gtari M."/>
            <person name="Tisa L.S."/>
        </authorList>
    </citation>
    <scope>NUCLEOTIDE SEQUENCE [LARGE SCALE GENOMIC DNA]</scope>
    <source>
        <strain evidence="2">NRRL B-16219</strain>
    </source>
</reference>
<dbReference type="EMBL" id="MAXA01000268">
    <property type="protein sequence ID" value="OHV20217.1"/>
    <property type="molecule type" value="Genomic_DNA"/>
</dbReference>
<accession>A0A1S1PG89</accession>
<dbReference type="Proteomes" id="UP000179769">
    <property type="component" value="Unassembled WGS sequence"/>
</dbReference>
<dbReference type="AlphaFoldDB" id="A0A1S1PG89"/>
<organism evidence="1 2">
    <name type="scientific">Parafrankia soli</name>
    <dbReference type="NCBI Taxonomy" id="2599596"/>
    <lineage>
        <taxon>Bacteria</taxon>
        <taxon>Bacillati</taxon>
        <taxon>Actinomycetota</taxon>
        <taxon>Actinomycetes</taxon>
        <taxon>Frankiales</taxon>
        <taxon>Frankiaceae</taxon>
        <taxon>Parafrankia</taxon>
    </lineage>
</organism>
<name>A0A1S1PG89_9ACTN</name>
<keyword evidence="2" id="KW-1185">Reference proteome</keyword>
<sequence>MGEIFGGDDVALLLELAHDLGDVQGIVEDGRVGGQGVELRGLLVLTDNDPGQVAGSRDRARLRA</sequence>